<evidence type="ECO:0000256" key="1">
    <source>
        <dbReference type="ARBA" id="ARBA00004123"/>
    </source>
</evidence>
<gene>
    <name evidence="7" type="ORF">AXG93_2818s1260</name>
</gene>
<dbReference type="Proteomes" id="UP000077202">
    <property type="component" value="Unassembled WGS sequence"/>
</dbReference>
<keyword evidence="8" id="KW-1185">Reference proteome</keyword>
<dbReference type="Pfam" id="PF12253">
    <property type="entry name" value="CAF1A_dimeriz"/>
    <property type="match status" value="1"/>
</dbReference>
<evidence type="ECO:0000256" key="5">
    <source>
        <dbReference type="SAM" id="MobiDB-lite"/>
    </source>
</evidence>
<dbReference type="PANTHER" id="PTHR15272:SF0">
    <property type="entry name" value="CHROMATIN ASSEMBLY FACTOR 1 SUBUNIT A"/>
    <property type="match status" value="1"/>
</dbReference>
<name>A0A176VXA5_MARPO</name>
<dbReference type="GO" id="GO:0006334">
    <property type="term" value="P:nucleosome assembly"/>
    <property type="evidence" value="ECO:0007669"/>
    <property type="project" value="TreeGrafter"/>
</dbReference>
<keyword evidence="2" id="KW-0227">DNA damage</keyword>
<feature type="compositionally biased region" description="Polar residues" evidence="5">
    <location>
        <begin position="421"/>
        <end position="430"/>
    </location>
</feature>
<feature type="compositionally biased region" description="Polar residues" evidence="5">
    <location>
        <begin position="273"/>
        <end position="291"/>
    </location>
</feature>
<feature type="region of interest" description="Disordered" evidence="5">
    <location>
        <begin position="512"/>
        <end position="718"/>
    </location>
</feature>
<proteinExistence type="predicted"/>
<evidence type="ECO:0000256" key="2">
    <source>
        <dbReference type="ARBA" id="ARBA00022763"/>
    </source>
</evidence>
<evidence type="ECO:0000313" key="8">
    <source>
        <dbReference type="Proteomes" id="UP000077202"/>
    </source>
</evidence>
<reference evidence="7" key="1">
    <citation type="submission" date="2016-03" db="EMBL/GenBank/DDBJ databases">
        <title>Mechanisms controlling the formation of the plant cell surface in tip-growing cells are functionally conserved among land plants.</title>
        <authorList>
            <person name="Honkanen S."/>
            <person name="Jones V.A."/>
            <person name="Morieri G."/>
            <person name="Champion C."/>
            <person name="Hetherington A.J."/>
            <person name="Kelly S."/>
            <person name="Saint-Marcoux D."/>
            <person name="Proust H."/>
            <person name="Prescott H."/>
            <person name="Dolan L."/>
        </authorList>
    </citation>
    <scope>NUCLEOTIDE SEQUENCE [LARGE SCALE GENOMIC DNA]</scope>
    <source>
        <tissue evidence="7">Whole gametophyte</tissue>
    </source>
</reference>
<accession>A0A176VXA5</accession>
<feature type="region of interest" description="Disordered" evidence="5">
    <location>
        <begin position="270"/>
        <end position="450"/>
    </location>
</feature>
<dbReference type="GO" id="GO:0006281">
    <property type="term" value="P:DNA repair"/>
    <property type="evidence" value="ECO:0007669"/>
    <property type="project" value="UniProtKB-KW"/>
</dbReference>
<dbReference type="PANTHER" id="PTHR15272">
    <property type="entry name" value="CHROMATIN ASSEMBLY FACTOR 1 SUBUNIT A CAF-1 SUBUNIT A"/>
    <property type="match status" value="1"/>
</dbReference>
<evidence type="ECO:0000256" key="3">
    <source>
        <dbReference type="ARBA" id="ARBA00023204"/>
    </source>
</evidence>
<organism evidence="7 8">
    <name type="scientific">Marchantia polymorpha subsp. ruderalis</name>
    <dbReference type="NCBI Taxonomy" id="1480154"/>
    <lineage>
        <taxon>Eukaryota</taxon>
        <taxon>Viridiplantae</taxon>
        <taxon>Streptophyta</taxon>
        <taxon>Embryophyta</taxon>
        <taxon>Marchantiophyta</taxon>
        <taxon>Marchantiopsida</taxon>
        <taxon>Marchantiidae</taxon>
        <taxon>Marchantiales</taxon>
        <taxon>Marchantiaceae</taxon>
        <taxon>Marchantia</taxon>
    </lineage>
</organism>
<keyword evidence="3" id="KW-0234">DNA repair</keyword>
<feature type="compositionally biased region" description="Acidic residues" evidence="5">
    <location>
        <begin position="628"/>
        <end position="671"/>
    </location>
</feature>
<evidence type="ECO:0000259" key="6">
    <source>
        <dbReference type="Pfam" id="PF12253"/>
    </source>
</evidence>
<evidence type="ECO:0000256" key="4">
    <source>
        <dbReference type="ARBA" id="ARBA00023242"/>
    </source>
</evidence>
<dbReference type="GO" id="GO:0005634">
    <property type="term" value="C:nucleus"/>
    <property type="evidence" value="ECO:0007669"/>
    <property type="project" value="UniProtKB-SubCell"/>
</dbReference>
<evidence type="ECO:0000313" key="7">
    <source>
        <dbReference type="EMBL" id="OAE25448.1"/>
    </source>
</evidence>
<dbReference type="InterPro" id="IPR022043">
    <property type="entry name" value="CAF1A_DD"/>
</dbReference>
<feature type="domain" description="Chromatin assembly factor 1 subunit A dimerization" evidence="6">
    <location>
        <begin position="593"/>
        <end position="662"/>
    </location>
</feature>
<dbReference type="EMBL" id="LVLJ01002338">
    <property type="protein sequence ID" value="OAE25448.1"/>
    <property type="molecule type" value="Genomic_DNA"/>
</dbReference>
<comment type="subcellular location">
    <subcellularLocation>
        <location evidence="1">Nucleus</location>
    </subcellularLocation>
</comment>
<feature type="compositionally biased region" description="Polar residues" evidence="5">
    <location>
        <begin position="534"/>
        <end position="544"/>
    </location>
</feature>
<sequence>MPSAAEIVSPRPFGCGYPTASAAAASVFSRRFGEAVIVEVHFRCFCGGMTFLRRGESLLLAIFQMASDQLPDMGPSRDALAKECEEEIERLVDFFNEEPTLQLIPKYGVYNAGNLIQRKKVAAYMEDSNRPYSVLANEIVEKLGSEGDQASLASIRALVLEIGLRVCFGISNKDADPLEDNNAASLRRWEVREWKLIAPVYREEVSERRRRRRRIMERVAGLNSAVELLRAPNQVDDSEVAVLKAREILRRSDDEATLRAARHEWQLRKCSAPSAQLPESLTASESTNAAQESGKKRRRSDPEERQRLKQEKLLKKQRIEEEKEQKRREKEGAEKADKELRRKEREDLEKKKLEKDVDREQRRKEKEEIERKKLEKEAEKELKRKEKEEAEKKRQMSLKKQASFMDRFLQARKKEQKEQASQESSDSSVKCPSLVSESEGKSHISSVQDTEVNDIVTRMDMIFQNNEDFDLDNLKHQHISSWQKARRLMSSVRHPGWGSRRKPKASVVRELRLQGANSSPDVTMKKTDGAEGAATSSPTHSSPQKPRAQSEPDALEDVDWKESLPESGPSTPSSEAKKLISDRYLQLRTKRKKLLQFDKSHRPPYYGTYSRKSNLIKARNPFKQDPMLDYEVDSDEEWEEEEPGESLSDFENEKDEDEERVENDEDEDSSDEFMVPDGYLSEGEGVHMEGGRAETGGSGASDHCPSAGQCGPENPPSVVSREHLRKILDKATEHALRTNRPLIINNLGWDSEEKPLHVTPPTRTESLILEALRIRVLSSTTIGVS</sequence>
<dbReference type="AlphaFoldDB" id="A0A176VXA5"/>
<protein>
    <recommendedName>
        <fullName evidence="6">Chromatin assembly factor 1 subunit A dimerization domain-containing protein</fullName>
    </recommendedName>
</protein>
<feature type="compositionally biased region" description="Basic and acidic residues" evidence="5">
    <location>
        <begin position="300"/>
        <end position="394"/>
    </location>
</feature>
<keyword evidence="4" id="KW-0539">Nucleus</keyword>
<dbReference type="GO" id="GO:0033186">
    <property type="term" value="C:CAF-1 complex"/>
    <property type="evidence" value="ECO:0007669"/>
    <property type="project" value="TreeGrafter"/>
</dbReference>
<comment type="caution">
    <text evidence="7">The sequence shown here is derived from an EMBL/GenBank/DDBJ whole genome shotgun (WGS) entry which is preliminary data.</text>
</comment>